<dbReference type="PANTHER" id="PTHR43124:SF3">
    <property type="entry name" value="CHLORAMPHENICOL EFFLUX PUMP RV0191"/>
    <property type="match status" value="1"/>
</dbReference>
<feature type="transmembrane region" description="Helical" evidence="6">
    <location>
        <begin position="59"/>
        <end position="82"/>
    </location>
</feature>
<keyword evidence="9" id="KW-1185">Reference proteome</keyword>
<comment type="subcellular location">
    <subcellularLocation>
        <location evidence="1">Cell membrane</location>
        <topology evidence="1">Multi-pass membrane protein</topology>
    </subcellularLocation>
</comment>
<keyword evidence="4 6" id="KW-1133">Transmembrane helix</keyword>
<dbReference type="InterPro" id="IPR036259">
    <property type="entry name" value="MFS_trans_sf"/>
</dbReference>
<feature type="transmembrane region" description="Helical" evidence="6">
    <location>
        <begin position="180"/>
        <end position="201"/>
    </location>
</feature>
<evidence type="ECO:0000256" key="6">
    <source>
        <dbReference type="SAM" id="Phobius"/>
    </source>
</evidence>
<reference evidence="8 9" key="1">
    <citation type="journal article" date="2014" name="PLoS Genet.">
        <title>Phylogenetically driven sequencing of extremely halophilic archaea reveals strategies for static and dynamic osmo-response.</title>
        <authorList>
            <person name="Becker E.A."/>
            <person name="Seitzer P.M."/>
            <person name="Tritt A."/>
            <person name="Larsen D."/>
            <person name="Krusor M."/>
            <person name="Yao A.I."/>
            <person name="Wu D."/>
            <person name="Madern D."/>
            <person name="Eisen J.A."/>
            <person name="Darling A.E."/>
            <person name="Facciotti M.T."/>
        </authorList>
    </citation>
    <scope>NUCLEOTIDE SEQUENCE [LARGE SCALE GENOMIC DNA]</scope>
    <source>
        <strain evidence="8 9">DSM 13077</strain>
    </source>
</reference>
<feature type="transmembrane region" description="Helical" evidence="6">
    <location>
        <begin position="94"/>
        <end position="116"/>
    </location>
</feature>
<feature type="transmembrane region" description="Helical" evidence="6">
    <location>
        <begin position="402"/>
        <end position="422"/>
    </location>
</feature>
<dbReference type="PROSITE" id="PS50850">
    <property type="entry name" value="MFS"/>
    <property type="match status" value="1"/>
</dbReference>
<dbReference type="Gene3D" id="1.20.1250.20">
    <property type="entry name" value="MFS general substrate transporter like domains"/>
    <property type="match status" value="1"/>
</dbReference>
<feature type="transmembrane region" description="Helical" evidence="6">
    <location>
        <begin position="231"/>
        <end position="251"/>
    </location>
</feature>
<feature type="transmembrane region" description="Helical" evidence="6">
    <location>
        <begin position="374"/>
        <end position="396"/>
    </location>
</feature>
<dbReference type="PATRIC" id="fig|1227491.4.peg.3960"/>
<comment type="caution">
    <text evidence="8">The sequence shown here is derived from an EMBL/GenBank/DDBJ whole genome shotgun (WGS) entry which is preliminary data.</text>
</comment>
<feature type="transmembrane region" description="Helical" evidence="6">
    <location>
        <begin position="28"/>
        <end position="53"/>
    </location>
</feature>
<dbReference type="InterPro" id="IPR011701">
    <property type="entry name" value="MFS"/>
</dbReference>
<dbReference type="Proteomes" id="UP000011591">
    <property type="component" value="Unassembled WGS sequence"/>
</dbReference>
<keyword evidence="3 6" id="KW-0812">Transmembrane</keyword>
<feature type="transmembrane region" description="Helical" evidence="6">
    <location>
        <begin position="282"/>
        <end position="298"/>
    </location>
</feature>
<evidence type="ECO:0000256" key="2">
    <source>
        <dbReference type="ARBA" id="ARBA00022475"/>
    </source>
</evidence>
<feature type="transmembrane region" description="Helical" evidence="6">
    <location>
        <begin position="122"/>
        <end position="140"/>
    </location>
</feature>
<dbReference type="GO" id="GO:0005886">
    <property type="term" value="C:plasma membrane"/>
    <property type="evidence" value="ECO:0007669"/>
    <property type="project" value="UniProtKB-SubCell"/>
</dbReference>
<evidence type="ECO:0000313" key="9">
    <source>
        <dbReference type="Proteomes" id="UP000011591"/>
    </source>
</evidence>
<feature type="transmembrane region" description="Helical" evidence="6">
    <location>
        <begin position="152"/>
        <end position="174"/>
    </location>
</feature>
<sequence>MNALSHWTHTHFILGKLLSIMKENDRTITLFTMVGHATFHLYEMVIPLFVVIWLNEFDISAAVLGAVVAVGYGMIGVGALPSGSLADRYGSKRLVVLSMGGMAGGFALISVAPTIWVLSVALVLWGAAASLYHPAGLSLITRGTNQQGTALAYHGVAGNVGTAIGPLAAVLLFTVLDWRFVAGLLIVPALIGVLIASRLTFDERREISSKKDNAVANQPSGLRKFLERSKMLLVGGFIVAFAIAMLAGTYYRGVFTFLPEILADLPVFGSVEIAGEPIESSQYVYAGLLLIGGLGQYVGGKLSDYRSPEWAISGVFTTLILISLLFPFFADAGLVATLVICAALGFFVFMEAPIHQALIGKYTAADIHGLSFGYTYLGVFGLGAAGASIAGIVLTYGGTSLLFTTLAIFPVIGLILAGHLIIRNQERGEKVVP</sequence>
<proteinExistence type="predicted"/>
<accession>M0ANB4</accession>
<protein>
    <submittedName>
        <fullName evidence="8">Major facilitator superfamily protein</fullName>
    </submittedName>
</protein>
<dbReference type="Pfam" id="PF07690">
    <property type="entry name" value="MFS_1"/>
    <property type="match status" value="1"/>
</dbReference>
<organism evidence="8 9">
    <name type="scientific">Natrialba aegyptia DSM 13077</name>
    <dbReference type="NCBI Taxonomy" id="1227491"/>
    <lineage>
        <taxon>Archaea</taxon>
        <taxon>Methanobacteriati</taxon>
        <taxon>Methanobacteriota</taxon>
        <taxon>Stenosarchaea group</taxon>
        <taxon>Halobacteria</taxon>
        <taxon>Halobacteriales</taxon>
        <taxon>Natrialbaceae</taxon>
        <taxon>Natrialba</taxon>
    </lineage>
</organism>
<evidence type="ECO:0000259" key="7">
    <source>
        <dbReference type="PROSITE" id="PS50850"/>
    </source>
</evidence>
<dbReference type="PANTHER" id="PTHR43124">
    <property type="entry name" value="PURINE EFFLUX PUMP PBUE"/>
    <property type="match status" value="1"/>
</dbReference>
<evidence type="ECO:0000256" key="1">
    <source>
        <dbReference type="ARBA" id="ARBA00004651"/>
    </source>
</evidence>
<feature type="domain" description="Major facilitator superfamily (MFS) profile" evidence="7">
    <location>
        <begin position="28"/>
        <end position="425"/>
    </location>
</feature>
<dbReference type="InterPro" id="IPR050189">
    <property type="entry name" value="MFS_Efflux_Transporters"/>
</dbReference>
<keyword evidence="5 6" id="KW-0472">Membrane</keyword>
<evidence type="ECO:0000313" key="8">
    <source>
        <dbReference type="EMBL" id="ELY99989.1"/>
    </source>
</evidence>
<evidence type="ECO:0000256" key="4">
    <source>
        <dbReference type="ARBA" id="ARBA00022989"/>
    </source>
</evidence>
<evidence type="ECO:0000256" key="3">
    <source>
        <dbReference type="ARBA" id="ARBA00022692"/>
    </source>
</evidence>
<name>M0ANB4_9EURY</name>
<dbReference type="InterPro" id="IPR020846">
    <property type="entry name" value="MFS_dom"/>
</dbReference>
<dbReference type="SUPFAM" id="SSF103473">
    <property type="entry name" value="MFS general substrate transporter"/>
    <property type="match status" value="1"/>
</dbReference>
<dbReference type="GO" id="GO:0022857">
    <property type="term" value="F:transmembrane transporter activity"/>
    <property type="evidence" value="ECO:0007669"/>
    <property type="project" value="InterPro"/>
</dbReference>
<gene>
    <name evidence="8" type="ORF">C480_19589</name>
</gene>
<keyword evidence="2" id="KW-1003">Cell membrane</keyword>
<evidence type="ECO:0000256" key="5">
    <source>
        <dbReference type="ARBA" id="ARBA00023136"/>
    </source>
</evidence>
<dbReference type="AlphaFoldDB" id="M0ANB4"/>
<feature type="transmembrane region" description="Helical" evidence="6">
    <location>
        <begin position="310"/>
        <end position="329"/>
    </location>
</feature>
<dbReference type="EMBL" id="AOIP01000054">
    <property type="protein sequence ID" value="ELY99989.1"/>
    <property type="molecule type" value="Genomic_DNA"/>
</dbReference>
<feature type="transmembrane region" description="Helical" evidence="6">
    <location>
        <begin position="335"/>
        <end position="354"/>
    </location>
</feature>